<dbReference type="SUPFAM" id="SSF55008">
    <property type="entry name" value="HMA, heavy metal-associated domain"/>
    <property type="match status" value="1"/>
</dbReference>
<feature type="compositionally biased region" description="Pro residues" evidence="6">
    <location>
        <begin position="448"/>
        <end position="458"/>
    </location>
</feature>
<dbReference type="Proteomes" id="UP000087171">
    <property type="component" value="Chromosome Ca3"/>
</dbReference>
<dbReference type="GO" id="GO:0046872">
    <property type="term" value="F:metal ion binding"/>
    <property type="evidence" value="ECO:0007669"/>
    <property type="project" value="UniProtKB-KW"/>
</dbReference>
<evidence type="ECO:0000256" key="3">
    <source>
        <dbReference type="ARBA" id="ARBA00023288"/>
    </source>
</evidence>
<dbReference type="Gene3D" id="3.30.70.100">
    <property type="match status" value="1"/>
</dbReference>
<feature type="compositionally biased region" description="Polar residues" evidence="6">
    <location>
        <begin position="424"/>
        <end position="433"/>
    </location>
</feature>
<dbReference type="RefSeq" id="XP_004494959.1">
    <property type="nucleotide sequence ID" value="XM_004494902.2"/>
</dbReference>
<dbReference type="AlphaFoldDB" id="A0A1S2XWC3"/>
<dbReference type="GeneID" id="101504465"/>
<dbReference type="Pfam" id="PF00403">
    <property type="entry name" value="HMA"/>
    <property type="match status" value="1"/>
</dbReference>
<dbReference type="PROSITE" id="PS50846">
    <property type="entry name" value="HMA_2"/>
    <property type="match status" value="1"/>
</dbReference>
<feature type="compositionally biased region" description="Low complexity" evidence="6">
    <location>
        <begin position="322"/>
        <end position="343"/>
    </location>
</feature>
<feature type="compositionally biased region" description="Basic and acidic residues" evidence="6">
    <location>
        <begin position="226"/>
        <end position="235"/>
    </location>
</feature>
<dbReference type="PANTHER" id="PTHR45868:SF83">
    <property type="entry name" value="HEAVY METAL-ASSOCIATED ISOPRENYLATED PLANT PROTEIN 33"/>
    <property type="match status" value="1"/>
</dbReference>
<evidence type="ECO:0000259" key="7">
    <source>
        <dbReference type="PROSITE" id="PS50846"/>
    </source>
</evidence>
<evidence type="ECO:0000313" key="9">
    <source>
        <dbReference type="RefSeq" id="XP_004494959.1"/>
    </source>
</evidence>
<sequence length="476" mass="53491">MSKQDLLSRNQSYCTLKISIDCDGCEKKIKKLLLKIQGVEAVNMDAKEGKVQVVGSVDPAELIKKLKKLGKHAEILDSINKQLQNLQVDNNSKGSNGNKSHNQNGPKESNGNKSHNHNGPKENNGGGAQAVNLQNLEEGRDIKIPSKQPKSVKSNLHNLKFDSIDDCSHHELHHINFDDDCGEEGGEGHLHGHGHQMENISGPRGPAGMMNSGPFRSQDNGCENDGTCKKDENQMEGKNGNTQNGKSDGGFLSQFLVCGKNSQKEQVVDSYKKNYNHNNDDKKEKNSCNNLERQESVFQNASGSKSKNSFDFVDYYNVPSEGNGRYGRNGNDSNGNGNMGQMGPMEHNIRAVQEQQGPTKNSGRYDQQGMQMQMEHPSYEQQQQQQQKYQQQQEQRRMDMMRMMKQQQQFQQQQQQQQRRRQQEANYGNNMFPSNRMYDRAHPSMNYRPPPPLPPSTPSPVKHTCSEENAAGCTIV</sequence>
<comment type="similarity">
    <text evidence="5">Belongs to the HIPP family.</text>
</comment>
<accession>A0A1S2XWC3</accession>
<dbReference type="PaxDb" id="3827-XP_004494959.1"/>
<dbReference type="InterPro" id="IPR036163">
    <property type="entry name" value="HMA_dom_sf"/>
</dbReference>
<feature type="region of interest" description="Disordered" evidence="6">
    <location>
        <begin position="214"/>
        <end position="247"/>
    </location>
</feature>
<evidence type="ECO:0000313" key="8">
    <source>
        <dbReference type="Proteomes" id="UP000087171"/>
    </source>
</evidence>
<keyword evidence="8" id="KW-1185">Reference proteome</keyword>
<evidence type="ECO:0000256" key="1">
    <source>
        <dbReference type="ARBA" id="ARBA00022481"/>
    </source>
</evidence>
<feature type="compositionally biased region" description="Low complexity" evidence="6">
    <location>
        <begin position="90"/>
        <end position="105"/>
    </location>
</feature>
<dbReference type="PANTHER" id="PTHR45868">
    <property type="entry name" value="HEAVY METAL-ASSOCIATED ISOPRENYLATED PLANT PROTEIN 33-RELATED"/>
    <property type="match status" value="1"/>
</dbReference>
<feature type="compositionally biased region" description="Polar residues" evidence="6">
    <location>
        <begin position="292"/>
        <end position="309"/>
    </location>
</feature>
<evidence type="ECO:0000256" key="2">
    <source>
        <dbReference type="ARBA" id="ARBA00022723"/>
    </source>
</evidence>
<name>A0A1S2XWC3_CICAR</name>
<dbReference type="KEGG" id="cam:101504465"/>
<dbReference type="eggNOG" id="KOG1603">
    <property type="taxonomic scope" value="Eukaryota"/>
</dbReference>
<feature type="compositionally biased region" description="Low complexity" evidence="6">
    <location>
        <begin position="381"/>
        <end position="393"/>
    </location>
</feature>
<protein>
    <submittedName>
        <fullName evidence="9">Heavy metal-associated isoprenylated plant protein 34-like</fullName>
    </submittedName>
</protein>
<feature type="region of interest" description="Disordered" evidence="6">
    <location>
        <begin position="292"/>
        <end position="476"/>
    </location>
</feature>
<evidence type="ECO:0000256" key="4">
    <source>
        <dbReference type="ARBA" id="ARBA00023289"/>
    </source>
</evidence>
<reference evidence="9" key="2">
    <citation type="submission" date="2025-08" db="UniProtKB">
        <authorList>
            <consortium name="RefSeq"/>
        </authorList>
    </citation>
    <scope>IDENTIFICATION</scope>
    <source>
        <tissue evidence="9">Etiolated seedlings</tissue>
    </source>
</reference>
<feature type="region of interest" description="Disordered" evidence="6">
    <location>
        <begin position="88"/>
        <end position="128"/>
    </location>
</feature>
<feature type="domain" description="HMA" evidence="7">
    <location>
        <begin position="11"/>
        <end position="74"/>
    </location>
</feature>
<feature type="compositionally biased region" description="Polar residues" evidence="6">
    <location>
        <begin position="353"/>
        <end position="371"/>
    </location>
</feature>
<gene>
    <name evidence="9" type="primary">LOC101504465</name>
</gene>
<organism evidence="8 9">
    <name type="scientific">Cicer arietinum</name>
    <name type="common">Chickpea</name>
    <name type="synonym">Garbanzo</name>
    <dbReference type="NCBI Taxonomy" id="3827"/>
    <lineage>
        <taxon>Eukaryota</taxon>
        <taxon>Viridiplantae</taxon>
        <taxon>Streptophyta</taxon>
        <taxon>Embryophyta</taxon>
        <taxon>Tracheophyta</taxon>
        <taxon>Spermatophyta</taxon>
        <taxon>Magnoliopsida</taxon>
        <taxon>eudicotyledons</taxon>
        <taxon>Gunneridae</taxon>
        <taxon>Pentapetalae</taxon>
        <taxon>rosids</taxon>
        <taxon>fabids</taxon>
        <taxon>Fabales</taxon>
        <taxon>Fabaceae</taxon>
        <taxon>Papilionoideae</taxon>
        <taxon>50 kb inversion clade</taxon>
        <taxon>NPAAA clade</taxon>
        <taxon>Hologalegina</taxon>
        <taxon>IRL clade</taxon>
        <taxon>Cicereae</taxon>
        <taxon>Cicer</taxon>
    </lineage>
</organism>
<keyword evidence="1" id="KW-0488">Methylation</keyword>
<feature type="compositionally biased region" description="Low complexity" evidence="6">
    <location>
        <begin position="403"/>
        <end position="417"/>
    </location>
</feature>
<dbReference type="InterPro" id="IPR006121">
    <property type="entry name" value="HMA_dom"/>
</dbReference>
<proteinExistence type="inferred from homology"/>
<keyword evidence="4" id="KW-0636">Prenylation</keyword>
<keyword evidence="3" id="KW-0449">Lipoprotein</keyword>
<evidence type="ECO:0000256" key="5">
    <source>
        <dbReference type="ARBA" id="ARBA00024045"/>
    </source>
</evidence>
<evidence type="ECO:0000256" key="6">
    <source>
        <dbReference type="SAM" id="MobiDB-lite"/>
    </source>
</evidence>
<reference evidence="8" key="1">
    <citation type="journal article" date="2013" name="Nat. Biotechnol.">
        <title>Draft genome sequence of chickpea (Cicer arietinum) provides a resource for trait improvement.</title>
        <authorList>
            <person name="Varshney R.K."/>
            <person name="Song C."/>
            <person name="Saxena R.K."/>
            <person name="Azam S."/>
            <person name="Yu S."/>
            <person name="Sharpe A.G."/>
            <person name="Cannon S."/>
            <person name="Baek J."/>
            <person name="Rosen B.D."/>
            <person name="Tar'an B."/>
            <person name="Millan T."/>
            <person name="Zhang X."/>
            <person name="Ramsay L.D."/>
            <person name="Iwata A."/>
            <person name="Wang Y."/>
            <person name="Nelson W."/>
            <person name="Farmer A.D."/>
            <person name="Gaur P.M."/>
            <person name="Soderlund C."/>
            <person name="Penmetsa R.V."/>
            <person name="Xu C."/>
            <person name="Bharti A.K."/>
            <person name="He W."/>
            <person name="Winter P."/>
            <person name="Zhao S."/>
            <person name="Hane J.K."/>
            <person name="Carrasquilla-Garcia N."/>
            <person name="Condie J.A."/>
            <person name="Upadhyaya H.D."/>
            <person name="Luo M.C."/>
            <person name="Thudi M."/>
            <person name="Gowda C.L."/>
            <person name="Singh N.P."/>
            <person name="Lichtenzveig J."/>
            <person name="Gali K.K."/>
            <person name="Rubio J."/>
            <person name="Nadarajan N."/>
            <person name="Dolezel J."/>
            <person name="Bansal K.C."/>
            <person name="Xu X."/>
            <person name="Edwards D."/>
            <person name="Zhang G."/>
            <person name="Kahl G."/>
            <person name="Gil J."/>
            <person name="Singh K.B."/>
            <person name="Datta S.K."/>
            <person name="Jackson S.A."/>
            <person name="Wang J."/>
            <person name="Cook D.R."/>
        </authorList>
    </citation>
    <scope>NUCLEOTIDE SEQUENCE [LARGE SCALE GENOMIC DNA]</scope>
    <source>
        <strain evidence="8">cv. CDC Frontier</strain>
    </source>
</reference>
<keyword evidence="2" id="KW-0479">Metal-binding</keyword>